<proteinExistence type="predicted"/>
<keyword evidence="4" id="KW-1185">Reference proteome</keyword>
<sequence>MKTANLAIVFTDIQGFTERTSRQTHEENQRLLQVHHDLLAPLFTRFGGRIIKSIGDAFLVTFESPTQAVLSGVAIQDRLWEYNRTALESEQLRVRVAINVGEVRVEPNDVFGEPVNIAARVEGIAEPGEVYFTEALYLSMNKAEVPSEEVGAFELKGIPGKIRVFRVPKGPYRMEAPVVPLPAPAGIPPVGPPFANLGLARLSAEGGALSAVGQRAAVLGGQAKSAGGQFLARLRSRLPAGFTGLRMAMVFGGLAVVLGVAVVGFGGSSAERAISQVRDAKPTERPALVLEARKLIESEKNLGNRQRLFGELQEAVGDMAGAVDRYVDSVRAGNGKAGDRLTELLTHEECRVRVDAAKAVGELRLKSARGELKDLAEEGGPGDGEKTNLLDRVLGGCDSRKAARNALERFKND</sequence>
<comment type="caution">
    <text evidence="3">The sequence shown here is derived from an EMBL/GenBank/DDBJ whole genome shotgun (WGS) entry which is preliminary data.</text>
</comment>
<dbReference type="InterPro" id="IPR029787">
    <property type="entry name" value="Nucleotide_cyclase"/>
</dbReference>
<protein>
    <submittedName>
        <fullName evidence="3">Adenylate cyclase</fullName>
    </submittedName>
</protein>
<dbReference type="STRING" id="394096.DB31_6586"/>
<dbReference type="SUPFAM" id="SSF55073">
    <property type="entry name" value="Nucleotide cyclase"/>
    <property type="match status" value="1"/>
</dbReference>
<name>A0A085WPJ8_9BACT</name>
<feature type="domain" description="Guanylate cyclase" evidence="2">
    <location>
        <begin position="7"/>
        <end position="122"/>
    </location>
</feature>
<dbReference type="Gene3D" id="3.30.70.1230">
    <property type="entry name" value="Nucleotide cyclase"/>
    <property type="match status" value="1"/>
</dbReference>
<keyword evidence="1" id="KW-1133">Transmembrane helix</keyword>
<dbReference type="InterPro" id="IPR016024">
    <property type="entry name" value="ARM-type_fold"/>
</dbReference>
<evidence type="ECO:0000313" key="4">
    <source>
        <dbReference type="Proteomes" id="UP000028725"/>
    </source>
</evidence>
<dbReference type="Pfam" id="PF00211">
    <property type="entry name" value="Guanylate_cyc"/>
    <property type="match status" value="1"/>
</dbReference>
<feature type="transmembrane region" description="Helical" evidence="1">
    <location>
        <begin position="243"/>
        <end position="266"/>
    </location>
</feature>
<dbReference type="CDD" id="cd07302">
    <property type="entry name" value="CHD"/>
    <property type="match status" value="1"/>
</dbReference>
<dbReference type="GO" id="GO:0035556">
    <property type="term" value="P:intracellular signal transduction"/>
    <property type="evidence" value="ECO:0007669"/>
    <property type="project" value="InterPro"/>
</dbReference>
<accession>A0A085WPJ8</accession>
<keyword evidence="1" id="KW-0472">Membrane</keyword>
<evidence type="ECO:0000259" key="2">
    <source>
        <dbReference type="PROSITE" id="PS50125"/>
    </source>
</evidence>
<dbReference type="InterPro" id="IPR001054">
    <property type="entry name" value="A/G_cyclase"/>
</dbReference>
<gene>
    <name evidence="3" type="ORF">DB31_6586</name>
</gene>
<dbReference type="PANTHER" id="PTHR43081:SF1">
    <property type="entry name" value="ADENYLATE CYCLASE, TERMINAL-DIFFERENTIATION SPECIFIC"/>
    <property type="match status" value="1"/>
</dbReference>
<dbReference type="GO" id="GO:0009190">
    <property type="term" value="P:cyclic nucleotide biosynthetic process"/>
    <property type="evidence" value="ECO:0007669"/>
    <property type="project" value="InterPro"/>
</dbReference>
<evidence type="ECO:0000256" key="1">
    <source>
        <dbReference type="SAM" id="Phobius"/>
    </source>
</evidence>
<organism evidence="3 4">
    <name type="scientific">Hyalangium minutum</name>
    <dbReference type="NCBI Taxonomy" id="394096"/>
    <lineage>
        <taxon>Bacteria</taxon>
        <taxon>Pseudomonadati</taxon>
        <taxon>Myxococcota</taxon>
        <taxon>Myxococcia</taxon>
        <taxon>Myxococcales</taxon>
        <taxon>Cystobacterineae</taxon>
        <taxon>Archangiaceae</taxon>
        <taxon>Hyalangium</taxon>
    </lineage>
</organism>
<dbReference type="SMART" id="SM00044">
    <property type="entry name" value="CYCc"/>
    <property type="match status" value="1"/>
</dbReference>
<dbReference type="PANTHER" id="PTHR43081">
    <property type="entry name" value="ADENYLATE CYCLASE, TERMINAL-DIFFERENTIATION SPECIFIC-RELATED"/>
    <property type="match status" value="1"/>
</dbReference>
<dbReference type="PATRIC" id="fig|394096.3.peg.2685"/>
<dbReference type="GO" id="GO:0004016">
    <property type="term" value="F:adenylate cyclase activity"/>
    <property type="evidence" value="ECO:0007669"/>
    <property type="project" value="UniProtKB-ARBA"/>
</dbReference>
<keyword evidence="1" id="KW-0812">Transmembrane</keyword>
<dbReference type="OrthoDB" id="5494175at2"/>
<dbReference type="RefSeq" id="WP_044186951.1">
    <property type="nucleotide sequence ID" value="NZ_JMCB01000004.1"/>
</dbReference>
<dbReference type="InterPro" id="IPR050697">
    <property type="entry name" value="Adenylyl/Guanylyl_Cyclase_3/4"/>
</dbReference>
<dbReference type="Proteomes" id="UP000028725">
    <property type="component" value="Unassembled WGS sequence"/>
</dbReference>
<evidence type="ECO:0000313" key="3">
    <source>
        <dbReference type="EMBL" id="KFE69611.1"/>
    </source>
</evidence>
<dbReference type="AlphaFoldDB" id="A0A085WPJ8"/>
<dbReference type="EMBL" id="JMCB01000004">
    <property type="protein sequence ID" value="KFE69611.1"/>
    <property type="molecule type" value="Genomic_DNA"/>
</dbReference>
<reference evidence="3 4" key="1">
    <citation type="submission" date="2014-04" db="EMBL/GenBank/DDBJ databases">
        <title>Genome assembly of Hyalangium minutum DSM 14724.</title>
        <authorList>
            <person name="Sharma G."/>
            <person name="Subramanian S."/>
        </authorList>
    </citation>
    <scope>NUCLEOTIDE SEQUENCE [LARGE SCALE GENOMIC DNA]</scope>
    <source>
        <strain evidence="3 4">DSM 14724</strain>
    </source>
</reference>
<dbReference type="SUPFAM" id="SSF48371">
    <property type="entry name" value="ARM repeat"/>
    <property type="match status" value="1"/>
</dbReference>
<dbReference type="PROSITE" id="PS50125">
    <property type="entry name" value="GUANYLATE_CYCLASE_2"/>
    <property type="match status" value="1"/>
</dbReference>